<feature type="transmembrane region" description="Helical" evidence="2">
    <location>
        <begin position="36"/>
        <end position="59"/>
    </location>
</feature>
<evidence type="ECO:0000256" key="1">
    <source>
        <dbReference type="SAM" id="MobiDB-lite"/>
    </source>
</evidence>
<evidence type="ECO:0000256" key="2">
    <source>
        <dbReference type="SAM" id="Phobius"/>
    </source>
</evidence>
<proteinExistence type="predicted"/>
<keyword evidence="2" id="KW-0472">Membrane</keyword>
<keyword evidence="2" id="KW-1133">Transmembrane helix</keyword>
<dbReference type="Proteomes" id="UP000029108">
    <property type="component" value="Unassembled WGS sequence"/>
</dbReference>
<keyword evidence="4" id="KW-1185">Reference proteome</keyword>
<gene>
    <name evidence="3" type="ORF">BBIA_0937</name>
</gene>
<sequence length="498" mass="51784">MVQGMGNADGDNSGFDAGPDSGLHAGYGGGRRTATIVIAAVAAVVLVISVGIGVGMHLARSAGGARGDSSSVNGTNQPGSAGGNNANGSTSGSGGGSAASQLPFAVSNISVPTTIVDPEQSATDATPTSEWQFGGDYRLIGSFPIDQGTVFGSATDTPDDVSSYAAAFIGQTQGDANAVTALETPQTGQRGFYEPQDGTGTTDRVVWRSSTVNGSAQTGYDNWRVQTWDKASGKTIALATAKDLNGREDTRSLSEEIVPTFNDAHAYFATNVPELGSDDDWEARIIAMNLDGSGKPRVIGNGSYPAAIGNGVLYASTDPDDDDRYRDVVSYTDVGGKTKSIVRFSVGVECGSSSGVARRDRNERNDCGDDDDWSIAGLWAYGNYRAMAVTNTDGAEHGNPDTYIGIWGDDFGKPIAWLHMATPTVVGSMNAHWFVWGAGSQDKHAGMYAFNLADGSVKKLGEAAGYSRPAIALGDDTVMVPVVKDYSSPVSYRVGVLR</sequence>
<comment type="caution">
    <text evidence="3">The sequence shown here is derived from an EMBL/GenBank/DDBJ whole genome shotgun (WGS) entry which is preliminary data.</text>
</comment>
<evidence type="ECO:0000313" key="3">
    <source>
        <dbReference type="EMBL" id="KFI49513.1"/>
    </source>
</evidence>
<accession>A0A086ZSL3</accession>
<dbReference type="AlphaFoldDB" id="A0A086ZSL3"/>
<evidence type="ECO:0000313" key="4">
    <source>
        <dbReference type="Proteomes" id="UP000029108"/>
    </source>
</evidence>
<keyword evidence="2" id="KW-0812">Transmembrane</keyword>
<name>A0A086ZSL3_9BIFI</name>
<dbReference type="eggNOG" id="ENOG5030UAX">
    <property type="taxonomic scope" value="Bacteria"/>
</dbReference>
<organism evidence="3 4">
    <name type="scientific">Bifidobacterium biavatii DSM 23969</name>
    <dbReference type="NCBI Taxonomy" id="1437608"/>
    <lineage>
        <taxon>Bacteria</taxon>
        <taxon>Bacillati</taxon>
        <taxon>Actinomycetota</taxon>
        <taxon>Actinomycetes</taxon>
        <taxon>Bifidobacteriales</taxon>
        <taxon>Bifidobacteriaceae</taxon>
        <taxon>Bifidobacterium</taxon>
    </lineage>
</organism>
<dbReference type="OrthoDB" id="5195913at2"/>
<dbReference type="RefSeq" id="WP_033494946.1">
    <property type="nucleotide sequence ID" value="NZ_JDUU01000021.1"/>
</dbReference>
<dbReference type="EMBL" id="JGYN01000023">
    <property type="protein sequence ID" value="KFI49513.1"/>
    <property type="molecule type" value="Genomic_DNA"/>
</dbReference>
<protein>
    <submittedName>
        <fullName evidence="3">Uncharacterized protein</fullName>
    </submittedName>
</protein>
<reference evidence="3 4" key="1">
    <citation type="submission" date="2014-03" db="EMBL/GenBank/DDBJ databases">
        <title>Genomics of Bifidobacteria.</title>
        <authorList>
            <person name="Ventura M."/>
            <person name="Milani C."/>
            <person name="Lugli G.A."/>
        </authorList>
    </citation>
    <scope>NUCLEOTIDE SEQUENCE [LARGE SCALE GENOMIC DNA]</scope>
    <source>
        <strain evidence="3 4">DSM 23969</strain>
    </source>
</reference>
<feature type="region of interest" description="Disordered" evidence="1">
    <location>
        <begin position="63"/>
        <end position="99"/>
    </location>
</feature>